<dbReference type="Proteomes" id="UP000688947">
    <property type="component" value="Unassembled WGS sequence"/>
</dbReference>
<gene>
    <name evidence="1" type="ORF">JG687_00015845</name>
</gene>
<accession>A0A8T1TV70</accession>
<evidence type="ECO:0000313" key="1">
    <source>
        <dbReference type="EMBL" id="KAG6947840.1"/>
    </source>
</evidence>
<proteinExistence type="predicted"/>
<reference evidence="1" key="1">
    <citation type="submission" date="2021-01" db="EMBL/GenBank/DDBJ databases">
        <title>Phytophthora aleatoria, a newly-described species from Pinus radiata is distinct from Phytophthora cactorum isolates based on comparative genomics.</title>
        <authorList>
            <person name="Mcdougal R."/>
            <person name="Panda P."/>
            <person name="Williams N."/>
            <person name="Studholme D.J."/>
        </authorList>
    </citation>
    <scope>NUCLEOTIDE SEQUENCE</scope>
    <source>
        <strain evidence="1">NZFS 3830</strain>
    </source>
</reference>
<comment type="caution">
    <text evidence="1">The sequence shown here is derived from an EMBL/GenBank/DDBJ whole genome shotgun (WGS) entry which is preliminary data.</text>
</comment>
<protein>
    <submittedName>
        <fullName evidence="1">Uncharacterized protein</fullName>
    </submittedName>
</protein>
<organism evidence="1 2">
    <name type="scientific">Phytophthora cactorum</name>
    <dbReference type="NCBI Taxonomy" id="29920"/>
    <lineage>
        <taxon>Eukaryota</taxon>
        <taxon>Sar</taxon>
        <taxon>Stramenopiles</taxon>
        <taxon>Oomycota</taxon>
        <taxon>Peronosporomycetes</taxon>
        <taxon>Peronosporales</taxon>
        <taxon>Peronosporaceae</taxon>
        <taxon>Phytophthora</taxon>
    </lineage>
</organism>
<dbReference type="VEuPathDB" id="FungiDB:PC110_g20759"/>
<dbReference type="AlphaFoldDB" id="A0A8T1TV70"/>
<evidence type="ECO:0000313" key="2">
    <source>
        <dbReference type="Proteomes" id="UP000688947"/>
    </source>
</evidence>
<sequence>MPSPQPHRISHRGSCHLIHGLFRVNHALWFMPRGHECFHNSVCSYGCPEGTVRRRTLRRTPFRRRNHIYRALPRFLSPPYRR</sequence>
<name>A0A8T1TV70_9STRA</name>
<dbReference type="EMBL" id="JAENGZ010001475">
    <property type="protein sequence ID" value="KAG6947840.1"/>
    <property type="molecule type" value="Genomic_DNA"/>
</dbReference>
<dbReference type="OrthoDB" id="10284518at2759"/>